<name>A0A1N7FU93_9RHOB</name>
<evidence type="ECO:0000259" key="1">
    <source>
        <dbReference type="Pfam" id="PF07475"/>
    </source>
</evidence>
<dbReference type="Proteomes" id="UP000186019">
    <property type="component" value="Unassembled WGS sequence"/>
</dbReference>
<sequence>MAGPQPLMLHATSVAVDGRAAIIRGPSGSGKSALALQMIALGAELIADDQTCIHREGNDLIVDAPDTIRGRLEARGVGILNAPAAGPARAVLVVDLPPYGSTPNAPRLPPDETEDLLGVALPLVRGVDAGHFPAALHLYLKYGRSD</sequence>
<dbReference type="AlphaFoldDB" id="A0A1N7FU93"/>
<gene>
    <name evidence="2" type="ORF">SAMN05421666_1374</name>
</gene>
<dbReference type="EMBL" id="FTNV01000001">
    <property type="protein sequence ID" value="SIS03837.1"/>
    <property type="molecule type" value="Genomic_DNA"/>
</dbReference>
<dbReference type="InterPro" id="IPR027417">
    <property type="entry name" value="P-loop_NTPase"/>
</dbReference>
<feature type="domain" description="HPr kinase/phosphorylase C-terminal" evidence="1">
    <location>
        <begin position="8"/>
        <end position="83"/>
    </location>
</feature>
<evidence type="ECO:0000313" key="2">
    <source>
        <dbReference type="EMBL" id="SIS03837.1"/>
    </source>
</evidence>
<dbReference type="OrthoDB" id="8326226at2"/>
<dbReference type="SUPFAM" id="SSF53795">
    <property type="entry name" value="PEP carboxykinase-like"/>
    <property type="match status" value="1"/>
</dbReference>
<keyword evidence="3" id="KW-1185">Reference proteome</keyword>
<dbReference type="CDD" id="cd01918">
    <property type="entry name" value="HprK_C"/>
    <property type="match status" value="1"/>
</dbReference>
<dbReference type="Gene3D" id="3.40.50.300">
    <property type="entry name" value="P-loop containing nucleotide triphosphate hydrolases"/>
    <property type="match status" value="1"/>
</dbReference>
<dbReference type="GO" id="GO:0006109">
    <property type="term" value="P:regulation of carbohydrate metabolic process"/>
    <property type="evidence" value="ECO:0007669"/>
    <property type="project" value="InterPro"/>
</dbReference>
<keyword evidence="2" id="KW-0418">Kinase</keyword>
<dbReference type="GO" id="GO:0000155">
    <property type="term" value="F:phosphorelay sensor kinase activity"/>
    <property type="evidence" value="ECO:0007669"/>
    <property type="project" value="InterPro"/>
</dbReference>
<keyword evidence="2" id="KW-0808">Transferase</keyword>
<dbReference type="Pfam" id="PF07475">
    <property type="entry name" value="Hpr_kinase_C"/>
    <property type="match status" value="1"/>
</dbReference>
<accession>A0A1N7FU93</accession>
<reference evidence="2 3" key="1">
    <citation type="submission" date="2017-01" db="EMBL/GenBank/DDBJ databases">
        <authorList>
            <person name="Mah S.A."/>
            <person name="Swanson W.J."/>
            <person name="Moy G.W."/>
            <person name="Vacquier V.D."/>
        </authorList>
    </citation>
    <scope>NUCLEOTIDE SEQUENCE [LARGE SCALE GENOMIC DNA]</scope>
    <source>
        <strain evidence="2 3">DSM 29590</strain>
    </source>
</reference>
<dbReference type="InterPro" id="IPR011104">
    <property type="entry name" value="Hpr_kin/Pase_C"/>
</dbReference>
<dbReference type="STRING" id="573024.SAMN05216208_0762"/>
<organism evidence="2 3">
    <name type="scientific">Roseovarius nanhaiticus</name>
    <dbReference type="NCBI Taxonomy" id="573024"/>
    <lineage>
        <taxon>Bacteria</taxon>
        <taxon>Pseudomonadati</taxon>
        <taxon>Pseudomonadota</taxon>
        <taxon>Alphaproteobacteria</taxon>
        <taxon>Rhodobacterales</taxon>
        <taxon>Roseobacteraceae</taxon>
        <taxon>Roseovarius</taxon>
    </lineage>
</organism>
<proteinExistence type="predicted"/>
<evidence type="ECO:0000313" key="3">
    <source>
        <dbReference type="Proteomes" id="UP000186019"/>
    </source>
</evidence>
<protein>
    <submittedName>
        <fullName evidence="2">Hpr(Ser) kinase/phosphatase</fullName>
    </submittedName>
</protein>
<dbReference type="GO" id="GO:0005524">
    <property type="term" value="F:ATP binding"/>
    <property type="evidence" value="ECO:0007669"/>
    <property type="project" value="InterPro"/>
</dbReference>